<dbReference type="GO" id="GO:0000213">
    <property type="term" value="F:tRNA-intron lyase activity"/>
    <property type="evidence" value="ECO:0007669"/>
    <property type="project" value="TreeGrafter"/>
</dbReference>
<dbReference type="Proteomes" id="UP000770015">
    <property type="component" value="Unassembled WGS sequence"/>
</dbReference>
<dbReference type="InterPro" id="IPR036167">
    <property type="entry name" value="tRNA_intron_Endo_cat-like_sf"/>
</dbReference>
<dbReference type="SUPFAM" id="SSF53032">
    <property type="entry name" value="tRNA-intron endonuclease catalytic domain-like"/>
    <property type="match status" value="1"/>
</dbReference>
<dbReference type="GO" id="GO:0000214">
    <property type="term" value="C:tRNA-intron endonuclease complex"/>
    <property type="evidence" value="ECO:0007669"/>
    <property type="project" value="InterPro"/>
</dbReference>
<gene>
    <name evidence="4" type="ORF">F5X68DRAFT_178532</name>
</gene>
<evidence type="ECO:0000256" key="2">
    <source>
        <dbReference type="ARBA" id="ARBA00022694"/>
    </source>
</evidence>
<comment type="caution">
    <text evidence="4">The sequence shown here is derived from an EMBL/GenBank/DDBJ whole genome shotgun (WGS) entry which is preliminary data.</text>
</comment>
<dbReference type="GO" id="GO:0003676">
    <property type="term" value="F:nucleic acid binding"/>
    <property type="evidence" value="ECO:0007669"/>
    <property type="project" value="InterPro"/>
</dbReference>
<dbReference type="EMBL" id="JAGSXJ010000050">
    <property type="protein sequence ID" value="KAH6661643.1"/>
    <property type="molecule type" value="Genomic_DNA"/>
</dbReference>
<dbReference type="InterPro" id="IPR018593">
    <property type="entry name" value="tRNA-endonuc_su_Sen15"/>
</dbReference>
<dbReference type="GO" id="GO:0000379">
    <property type="term" value="P:tRNA-type intron splice site recognition and cleavage"/>
    <property type="evidence" value="ECO:0007669"/>
    <property type="project" value="InterPro"/>
</dbReference>
<evidence type="ECO:0000313" key="4">
    <source>
        <dbReference type="EMBL" id="KAH6661643.1"/>
    </source>
</evidence>
<comment type="similarity">
    <text evidence="1">Belongs to the SEN15 family.</text>
</comment>
<dbReference type="Gene3D" id="3.40.1350.10">
    <property type="match status" value="1"/>
</dbReference>
<dbReference type="AlphaFoldDB" id="A0A9P8UY36"/>
<evidence type="ECO:0000313" key="5">
    <source>
        <dbReference type="Proteomes" id="UP000770015"/>
    </source>
</evidence>
<dbReference type="PANTHER" id="PTHR28518:SF1">
    <property type="entry name" value="TRNA-SPLICING ENDONUCLEASE SUBUNIT SEN15"/>
    <property type="match status" value="1"/>
</dbReference>
<accession>A0A9P8UY36</accession>
<keyword evidence="2" id="KW-0819">tRNA processing</keyword>
<feature type="domain" description="tRNA-splicing endonuclease subunit Sen15" evidence="3">
    <location>
        <begin position="15"/>
        <end position="165"/>
    </location>
</feature>
<dbReference type="PANTHER" id="PTHR28518">
    <property type="entry name" value="TRNA-SPLICING ENDONUCLEASE SUBUNIT SEN15"/>
    <property type="match status" value="1"/>
</dbReference>
<dbReference type="InterPro" id="IPR042777">
    <property type="entry name" value="Sen15_fungi"/>
</dbReference>
<keyword evidence="4" id="KW-0540">Nuclease</keyword>
<sequence>MDDIQVDFEHLASSVAANLTNQHDWTHVIPHRAASDATQHPRALRPLLCGLPPRRLYIHPDEQVAVLQSGAPSSGVNQDSEAEWVLPVHIKETLSLADFTAIFDSIETLPPLDVAGAAASTALDTDGRDWRGSGRHKRILLAVVHDDSTVSYYIMHDGIVKPRQN</sequence>
<proteinExistence type="inferred from homology"/>
<dbReference type="OrthoDB" id="10002170at2759"/>
<reference evidence="4" key="1">
    <citation type="journal article" date="2021" name="Nat. Commun.">
        <title>Genetic determinants of endophytism in the Arabidopsis root mycobiome.</title>
        <authorList>
            <person name="Mesny F."/>
            <person name="Miyauchi S."/>
            <person name="Thiergart T."/>
            <person name="Pickel B."/>
            <person name="Atanasova L."/>
            <person name="Karlsson M."/>
            <person name="Huettel B."/>
            <person name="Barry K.W."/>
            <person name="Haridas S."/>
            <person name="Chen C."/>
            <person name="Bauer D."/>
            <person name="Andreopoulos W."/>
            <person name="Pangilinan J."/>
            <person name="LaButti K."/>
            <person name="Riley R."/>
            <person name="Lipzen A."/>
            <person name="Clum A."/>
            <person name="Drula E."/>
            <person name="Henrissat B."/>
            <person name="Kohler A."/>
            <person name="Grigoriev I.V."/>
            <person name="Martin F.M."/>
            <person name="Hacquard S."/>
        </authorList>
    </citation>
    <scope>NUCLEOTIDE SEQUENCE</scope>
    <source>
        <strain evidence="4">MPI-SDFR-AT-0117</strain>
    </source>
</reference>
<evidence type="ECO:0000259" key="3">
    <source>
        <dbReference type="Pfam" id="PF09631"/>
    </source>
</evidence>
<keyword evidence="5" id="KW-1185">Reference proteome</keyword>
<dbReference type="InterPro" id="IPR011856">
    <property type="entry name" value="tRNA_endonuc-like_dom_sf"/>
</dbReference>
<evidence type="ECO:0000256" key="1">
    <source>
        <dbReference type="ARBA" id="ARBA00006091"/>
    </source>
</evidence>
<dbReference type="Pfam" id="PF09631">
    <property type="entry name" value="Sen15"/>
    <property type="match status" value="1"/>
</dbReference>
<name>A0A9P8UY36_9PEZI</name>
<protein>
    <submittedName>
        <fullName evidence="4">tRNA-splicing endonuclease subunit Sen15</fullName>
    </submittedName>
</protein>
<keyword evidence="4" id="KW-0378">Hydrolase</keyword>
<organism evidence="4 5">
    <name type="scientific">Plectosphaerella plurivora</name>
    <dbReference type="NCBI Taxonomy" id="936078"/>
    <lineage>
        <taxon>Eukaryota</taxon>
        <taxon>Fungi</taxon>
        <taxon>Dikarya</taxon>
        <taxon>Ascomycota</taxon>
        <taxon>Pezizomycotina</taxon>
        <taxon>Sordariomycetes</taxon>
        <taxon>Hypocreomycetidae</taxon>
        <taxon>Glomerellales</taxon>
        <taxon>Plectosphaerellaceae</taxon>
        <taxon>Plectosphaerella</taxon>
    </lineage>
</organism>
<keyword evidence="4" id="KW-0255">Endonuclease</keyword>